<name>A0A3P1SX39_9GAMM</name>
<evidence type="ECO:0000259" key="5">
    <source>
        <dbReference type="Pfam" id="PF13629"/>
    </source>
</evidence>
<dbReference type="InterPro" id="IPR032789">
    <property type="entry name" value="T2SS-T3SS_pil_N"/>
</dbReference>
<protein>
    <submittedName>
        <fullName evidence="6">Type II and III secretion system protein family protein</fullName>
    </submittedName>
</protein>
<comment type="similarity">
    <text evidence="1">Belongs to the bacterial secretin family.</text>
</comment>
<feature type="domain" description="Pilus formation protein N-terminal" evidence="5">
    <location>
        <begin position="35"/>
        <end position="104"/>
    </location>
</feature>
<feature type="domain" description="BON" evidence="4">
    <location>
        <begin position="108"/>
        <end position="154"/>
    </location>
</feature>
<evidence type="ECO:0000256" key="1">
    <source>
        <dbReference type="RuleBase" id="RU004003"/>
    </source>
</evidence>
<evidence type="ECO:0000313" key="7">
    <source>
        <dbReference type="Proteomes" id="UP000267535"/>
    </source>
</evidence>
<dbReference type="EMBL" id="RQXV01000001">
    <property type="protein sequence ID" value="RRD01812.1"/>
    <property type="molecule type" value="Genomic_DNA"/>
</dbReference>
<feature type="region of interest" description="Disordered" evidence="2">
    <location>
        <begin position="449"/>
        <end position="506"/>
    </location>
</feature>
<organism evidence="6 7">
    <name type="scientific">Amphritea balenae</name>
    <dbReference type="NCBI Taxonomy" id="452629"/>
    <lineage>
        <taxon>Bacteria</taxon>
        <taxon>Pseudomonadati</taxon>
        <taxon>Pseudomonadota</taxon>
        <taxon>Gammaproteobacteria</taxon>
        <taxon>Oceanospirillales</taxon>
        <taxon>Oceanospirillaceae</taxon>
        <taxon>Amphritea</taxon>
    </lineage>
</organism>
<dbReference type="Pfam" id="PF00263">
    <property type="entry name" value="Secretin"/>
    <property type="match status" value="1"/>
</dbReference>
<evidence type="ECO:0000259" key="4">
    <source>
        <dbReference type="Pfam" id="PF04972"/>
    </source>
</evidence>
<keyword evidence="7" id="KW-1185">Reference proteome</keyword>
<reference evidence="6 7" key="1">
    <citation type="submission" date="2018-11" db="EMBL/GenBank/DDBJ databases">
        <title>The draft genome sequence of Amphritea balenae JAMM 1525T.</title>
        <authorList>
            <person name="Fang Z."/>
            <person name="Zhang Y."/>
            <person name="Han X."/>
        </authorList>
    </citation>
    <scope>NUCLEOTIDE SEQUENCE [LARGE SCALE GENOMIC DNA]</scope>
    <source>
        <strain evidence="6 7">JAMM 1525</strain>
    </source>
</reference>
<dbReference type="Proteomes" id="UP000267535">
    <property type="component" value="Unassembled WGS sequence"/>
</dbReference>
<dbReference type="InterPro" id="IPR007055">
    <property type="entry name" value="BON_dom"/>
</dbReference>
<proteinExistence type="inferred from homology"/>
<dbReference type="InterPro" id="IPR004846">
    <property type="entry name" value="T2SS/T3SS_dom"/>
</dbReference>
<dbReference type="Pfam" id="PF13629">
    <property type="entry name" value="T2SS-T3SS_pil_N"/>
    <property type="match status" value="1"/>
</dbReference>
<accession>A0A3P1SX39</accession>
<dbReference type="Pfam" id="PF04972">
    <property type="entry name" value="BON"/>
    <property type="match status" value="1"/>
</dbReference>
<evidence type="ECO:0000256" key="2">
    <source>
        <dbReference type="SAM" id="MobiDB-lite"/>
    </source>
</evidence>
<dbReference type="PANTHER" id="PTHR30332">
    <property type="entry name" value="PROBABLE GENERAL SECRETION PATHWAY PROTEIN D"/>
    <property type="match status" value="1"/>
</dbReference>
<dbReference type="InterPro" id="IPR001775">
    <property type="entry name" value="GspD/PilQ"/>
</dbReference>
<feature type="domain" description="Type II/III secretion system secretin-like" evidence="3">
    <location>
        <begin position="256"/>
        <end position="416"/>
    </location>
</feature>
<evidence type="ECO:0000259" key="3">
    <source>
        <dbReference type="Pfam" id="PF00263"/>
    </source>
</evidence>
<comment type="caution">
    <text evidence="6">The sequence shown here is derived from an EMBL/GenBank/DDBJ whole genome shotgun (WGS) entry which is preliminary data.</text>
</comment>
<sequence>MFQLSGVQAFAQETSARATKLDAFSELTDHQQQLKTIWVPLYKSHILEINTPVRKVSIGNPDIADILVMQSGQLYILGRGLGTTNVLLWDKKNQLISAFDIEVTHDLDTLKAKLYQLLPDEDINVHSSQGAIVLSGQVSSLTRMNTAVQLANSFARPTKGEGSDEAISSIVNLMSIGGAQQVMLKVTVAEISRRVMRKLGFKFNAANTDGNWFYGLTSGDATANAPSAIGPLLINDRAIFGSYESGDFIFNLAIEAAKENGSAKVLAEPTLTTLSGQEATFLSGGEFPIPVPDDDGLTIEFKDFGIGLNFIPVVLDDDQINLKLNISVSELTDVASVTTGNGGFFVPALTKRSATSTVELADGQTIAIAGLINENMREVVNKFPGLGDIPILGHLFRSQEFEKGETELVIMVTPVLAQPIDPGQMSLPTDNFIEPSDAEFYLLGRTLGSPEDQASTEEASDEAAVSAEDITDDTHQDPATSYPAPQDQPVSGIQGGLENSYGHSVE</sequence>
<dbReference type="GO" id="GO:0015627">
    <property type="term" value="C:type II protein secretion system complex"/>
    <property type="evidence" value="ECO:0007669"/>
    <property type="project" value="TreeGrafter"/>
</dbReference>
<dbReference type="InterPro" id="IPR050810">
    <property type="entry name" value="Bact_Secretion_Sys_Channel"/>
</dbReference>
<gene>
    <name evidence="6" type="ORF">EHS89_01035</name>
</gene>
<evidence type="ECO:0000313" key="6">
    <source>
        <dbReference type="EMBL" id="RRD01812.1"/>
    </source>
</evidence>
<dbReference type="PANTHER" id="PTHR30332:SF17">
    <property type="entry name" value="TYPE IV PILIATION SYSTEM PROTEIN DR_0774-RELATED"/>
    <property type="match status" value="1"/>
</dbReference>
<dbReference type="GO" id="GO:0009306">
    <property type="term" value="P:protein secretion"/>
    <property type="evidence" value="ECO:0007669"/>
    <property type="project" value="InterPro"/>
</dbReference>
<dbReference type="AlphaFoldDB" id="A0A3P1SX39"/>
<dbReference type="OrthoDB" id="9775455at2"/>
<dbReference type="PRINTS" id="PR00811">
    <property type="entry name" value="BCTERIALGSPD"/>
</dbReference>